<proteinExistence type="predicted"/>
<reference evidence="1" key="1">
    <citation type="submission" date="2023-11" db="EMBL/GenBank/DDBJ databases">
        <title>Genome assemblies of two species of porcelain crab, Petrolisthes cinctipes and Petrolisthes manimaculis (Anomura: Porcellanidae).</title>
        <authorList>
            <person name="Angst P."/>
        </authorList>
    </citation>
    <scope>NUCLEOTIDE SEQUENCE</scope>
    <source>
        <strain evidence="1">PB745_02</strain>
        <tissue evidence="1">Gill</tissue>
    </source>
</reference>
<name>A0AAE1NN83_9EUCA</name>
<evidence type="ECO:0000313" key="2">
    <source>
        <dbReference type="Proteomes" id="UP001292094"/>
    </source>
</evidence>
<dbReference type="Proteomes" id="UP001292094">
    <property type="component" value="Unassembled WGS sequence"/>
</dbReference>
<organism evidence="1 2">
    <name type="scientific">Petrolisthes manimaculis</name>
    <dbReference type="NCBI Taxonomy" id="1843537"/>
    <lineage>
        <taxon>Eukaryota</taxon>
        <taxon>Metazoa</taxon>
        <taxon>Ecdysozoa</taxon>
        <taxon>Arthropoda</taxon>
        <taxon>Crustacea</taxon>
        <taxon>Multicrustacea</taxon>
        <taxon>Malacostraca</taxon>
        <taxon>Eumalacostraca</taxon>
        <taxon>Eucarida</taxon>
        <taxon>Decapoda</taxon>
        <taxon>Pleocyemata</taxon>
        <taxon>Anomura</taxon>
        <taxon>Galatheoidea</taxon>
        <taxon>Porcellanidae</taxon>
        <taxon>Petrolisthes</taxon>
    </lineage>
</organism>
<gene>
    <name evidence="1" type="ORF">Pmani_034677</name>
</gene>
<dbReference type="AlphaFoldDB" id="A0AAE1NN83"/>
<dbReference type="EMBL" id="JAWZYT010004789">
    <property type="protein sequence ID" value="KAK4292571.1"/>
    <property type="molecule type" value="Genomic_DNA"/>
</dbReference>
<protein>
    <submittedName>
        <fullName evidence="1">Uncharacterized protein</fullName>
    </submittedName>
</protein>
<sequence length="101" mass="11917">MPIHPVGVTTRVIRTTQGFVVESEYQAIVIMYWREQSIFHFTKYTRQVGNMGGHIRIREHNKIRYENSRTEHDNGDCRVEKQRIQLTGKQNAEQQGFRLGI</sequence>
<evidence type="ECO:0000313" key="1">
    <source>
        <dbReference type="EMBL" id="KAK4292571.1"/>
    </source>
</evidence>
<comment type="caution">
    <text evidence="1">The sequence shown here is derived from an EMBL/GenBank/DDBJ whole genome shotgun (WGS) entry which is preliminary data.</text>
</comment>
<keyword evidence="2" id="KW-1185">Reference proteome</keyword>
<accession>A0AAE1NN83</accession>